<reference evidence="2" key="2">
    <citation type="journal article" date="2010" name="Genome Res.">
        <title>Population genomic sequencing of Coccidioides fungi reveals recent hybridization and transposon control.</title>
        <authorList>
            <person name="Neafsey D.E."/>
            <person name="Barker B.M."/>
            <person name="Sharpton T.J."/>
            <person name="Stajich J.E."/>
            <person name="Park D.J."/>
            <person name="Whiston E."/>
            <person name="Hung C.-Y."/>
            <person name="McMahan C."/>
            <person name="White J."/>
            <person name="Sykes S."/>
            <person name="Heiman D."/>
            <person name="Young S."/>
            <person name="Zeng Q."/>
            <person name="Abouelleil A."/>
            <person name="Aftuck L."/>
            <person name="Bessette D."/>
            <person name="Brown A."/>
            <person name="FitzGerald M."/>
            <person name="Lui A."/>
            <person name="Macdonald J.P."/>
            <person name="Priest M."/>
            <person name="Orbach M.J."/>
            <person name="Galgiani J.N."/>
            <person name="Kirkland T.N."/>
            <person name="Cole G.T."/>
            <person name="Birren B.W."/>
            <person name="Henn M.R."/>
            <person name="Taylor J.W."/>
            <person name="Rounsley S.D."/>
        </authorList>
    </citation>
    <scope>GENOME REANNOTATION</scope>
    <source>
        <strain evidence="2">RS</strain>
    </source>
</reference>
<evidence type="ECO:0000313" key="2">
    <source>
        <dbReference type="Proteomes" id="UP000001261"/>
    </source>
</evidence>
<reference evidence="2" key="1">
    <citation type="journal article" date="2009" name="Genome Res.">
        <title>Comparative genomic analyses of the human fungal pathogens Coccidioides and their relatives.</title>
        <authorList>
            <person name="Sharpton T.J."/>
            <person name="Stajich J.E."/>
            <person name="Rounsley S.D."/>
            <person name="Gardner M.J."/>
            <person name="Wortman J.R."/>
            <person name="Jordar V.S."/>
            <person name="Maiti R."/>
            <person name="Kodira C.D."/>
            <person name="Neafsey D.E."/>
            <person name="Zeng Q."/>
            <person name="Hung C.-Y."/>
            <person name="McMahan C."/>
            <person name="Muszewska A."/>
            <person name="Grynberg M."/>
            <person name="Mandel M.A."/>
            <person name="Kellner E.M."/>
            <person name="Barker B.M."/>
            <person name="Galgiani J.N."/>
            <person name="Orbach M.J."/>
            <person name="Kirkland T.N."/>
            <person name="Cole G.T."/>
            <person name="Henn M.R."/>
            <person name="Birren B.W."/>
            <person name="Taylor J.W."/>
        </authorList>
    </citation>
    <scope>NUCLEOTIDE SEQUENCE [LARGE SCALE GENOMIC DNA]</scope>
    <source>
        <strain evidence="2">RS</strain>
    </source>
</reference>
<dbReference type="VEuPathDB" id="FungiDB:CIMG_13659"/>
<organism evidence="1 2">
    <name type="scientific">Coccidioides immitis (strain RS)</name>
    <name type="common">Valley fever fungus</name>
    <dbReference type="NCBI Taxonomy" id="246410"/>
    <lineage>
        <taxon>Eukaryota</taxon>
        <taxon>Fungi</taxon>
        <taxon>Dikarya</taxon>
        <taxon>Ascomycota</taxon>
        <taxon>Pezizomycotina</taxon>
        <taxon>Eurotiomycetes</taxon>
        <taxon>Eurotiomycetidae</taxon>
        <taxon>Onygenales</taxon>
        <taxon>Onygenaceae</taxon>
        <taxon>Coccidioides</taxon>
    </lineage>
</organism>
<dbReference type="Proteomes" id="UP000001261">
    <property type="component" value="Unassembled WGS sequence"/>
</dbReference>
<evidence type="ECO:0000313" key="1">
    <source>
        <dbReference type="EMBL" id="KJF61423.1"/>
    </source>
</evidence>
<dbReference type="AlphaFoldDB" id="A0A0D8JYT4"/>
<dbReference type="EMBL" id="GG704916">
    <property type="protein sequence ID" value="KJF61423.1"/>
    <property type="molecule type" value="Genomic_DNA"/>
</dbReference>
<dbReference type="InParanoid" id="A0A0D8JYT4"/>
<dbReference type="RefSeq" id="XP_004446276.1">
    <property type="nucleotide sequence ID" value="XM_004446219.1"/>
</dbReference>
<protein>
    <submittedName>
        <fullName evidence="1">Uncharacterized protein</fullName>
    </submittedName>
</protein>
<gene>
    <name evidence="1" type="ORF">CIMG_13659</name>
</gene>
<proteinExistence type="predicted"/>
<dbReference type="GeneID" id="24165286"/>
<sequence length="134" mass="15802">MGPKQYSIREKIHVVQKHHQVLKDYEKDIFKTEETDYKIYYNTEENSTKEEGTGEEAKTSQLQHSIAACKQAQFQQMIVKLEIKIMNHDYNYLAVNLIKDNNSLPTPEKIEKDDFEIVMFSDKNNKKNSKENNN</sequence>
<keyword evidence="2" id="KW-1185">Reference proteome</keyword>
<name>A0A0D8JYT4_COCIM</name>
<dbReference type="KEGG" id="cim:CIMG_13659"/>
<accession>A0A0D8JYT4</accession>